<dbReference type="Proteomes" id="UP000327236">
    <property type="component" value="Unassembled WGS sequence"/>
</dbReference>
<dbReference type="InterPro" id="IPR029044">
    <property type="entry name" value="Nucleotide-diphossugar_trans"/>
</dbReference>
<gene>
    <name evidence="1" type="ORF">F6H94_08885</name>
</gene>
<evidence type="ECO:0000313" key="2">
    <source>
        <dbReference type="Proteomes" id="UP000327236"/>
    </source>
</evidence>
<dbReference type="GO" id="GO:0016740">
    <property type="term" value="F:transferase activity"/>
    <property type="evidence" value="ECO:0007669"/>
    <property type="project" value="UniProtKB-KW"/>
</dbReference>
<feature type="non-terminal residue" evidence="1">
    <location>
        <position position="1"/>
    </location>
</feature>
<name>A0A5N1I3D0_LACJE</name>
<protein>
    <submittedName>
        <fullName evidence="1">Glycosyltransferase family 2 protein</fullName>
    </submittedName>
</protein>
<reference evidence="1 2" key="1">
    <citation type="submission" date="2019-09" db="EMBL/GenBank/DDBJ databases">
        <title>Draft genome sequence assemblies of isolates from the urinary tract.</title>
        <authorList>
            <person name="Mores C.R."/>
            <person name="Putonti C."/>
            <person name="Wolfe A.J."/>
        </authorList>
    </citation>
    <scope>NUCLEOTIDE SEQUENCE [LARGE SCALE GENOMIC DNA]</scope>
    <source>
        <strain evidence="1 2">UMB246</strain>
    </source>
</reference>
<dbReference type="AlphaFoldDB" id="A0A5N1I3D0"/>
<organism evidence="1 2">
    <name type="scientific">Lactobacillus jensenii</name>
    <dbReference type="NCBI Taxonomy" id="109790"/>
    <lineage>
        <taxon>Bacteria</taxon>
        <taxon>Bacillati</taxon>
        <taxon>Bacillota</taxon>
        <taxon>Bacilli</taxon>
        <taxon>Lactobacillales</taxon>
        <taxon>Lactobacillaceae</taxon>
        <taxon>Lactobacillus</taxon>
    </lineage>
</organism>
<accession>A0A5N1I3D0</accession>
<dbReference type="SUPFAM" id="SSF53448">
    <property type="entry name" value="Nucleotide-diphospho-sugar transferases"/>
    <property type="match status" value="1"/>
</dbReference>
<keyword evidence="1" id="KW-0808">Transferase</keyword>
<proteinExistence type="predicted"/>
<dbReference type="EMBL" id="VYWW01000092">
    <property type="protein sequence ID" value="KAA9319759.1"/>
    <property type="molecule type" value="Genomic_DNA"/>
</dbReference>
<evidence type="ECO:0000313" key="1">
    <source>
        <dbReference type="EMBL" id="KAA9319759.1"/>
    </source>
</evidence>
<sequence length="108" mass="13223">SWNKAYKTAIIKKYHLKFDRDISLLEDQIFNVKYISVAKGVYYTQKPYYHYWQRKGSIIHQPNIKKVADNFRGNYRVWSKIISTMMKDREEEKMRKKLERQQALRDSE</sequence>
<comment type="caution">
    <text evidence="1">The sequence shown here is derived from an EMBL/GenBank/DDBJ whole genome shotgun (WGS) entry which is preliminary data.</text>
</comment>